<name>A0A1D2MM30_ORCCI</name>
<feature type="domain" description="LRAT" evidence="5">
    <location>
        <begin position="52"/>
        <end position="161"/>
    </location>
</feature>
<dbReference type="GO" id="GO:0005737">
    <property type="term" value="C:cytoplasm"/>
    <property type="evidence" value="ECO:0007669"/>
    <property type="project" value="TreeGrafter"/>
</dbReference>
<evidence type="ECO:0000256" key="2">
    <source>
        <dbReference type="ARBA" id="ARBA00022679"/>
    </source>
</evidence>
<organism evidence="6 7">
    <name type="scientific">Orchesella cincta</name>
    <name type="common">Springtail</name>
    <name type="synonym">Podura cincta</name>
    <dbReference type="NCBI Taxonomy" id="48709"/>
    <lineage>
        <taxon>Eukaryota</taxon>
        <taxon>Metazoa</taxon>
        <taxon>Ecdysozoa</taxon>
        <taxon>Arthropoda</taxon>
        <taxon>Hexapoda</taxon>
        <taxon>Collembola</taxon>
        <taxon>Entomobryomorpha</taxon>
        <taxon>Entomobryoidea</taxon>
        <taxon>Orchesellidae</taxon>
        <taxon>Orchesellinae</taxon>
        <taxon>Orchesella</taxon>
    </lineage>
</organism>
<keyword evidence="4" id="KW-0443">Lipid metabolism</keyword>
<proteinExistence type="inferred from homology"/>
<dbReference type="InterPro" id="IPR007053">
    <property type="entry name" value="LRAT_dom"/>
</dbReference>
<dbReference type="GO" id="GO:0008970">
    <property type="term" value="F:phospholipase A1 activity"/>
    <property type="evidence" value="ECO:0007669"/>
    <property type="project" value="TreeGrafter"/>
</dbReference>
<evidence type="ECO:0000313" key="6">
    <source>
        <dbReference type="EMBL" id="ODM94126.1"/>
    </source>
</evidence>
<evidence type="ECO:0000256" key="1">
    <source>
        <dbReference type="ARBA" id="ARBA00007824"/>
    </source>
</evidence>
<dbReference type="EMBL" id="LJIJ01000856">
    <property type="protein sequence ID" value="ODM94126.1"/>
    <property type="molecule type" value="Genomic_DNA"/>
</dbReference>
<dbReference type="PROSITE" id="PS51934">
    <property type="entry name" value="LRAT"/>
    <property type="match status" value="1"/>
</dbReference>
<evidence type="ECO:0000259" key="5">
    <source>
        <dbReference type="PROSITE" id="PS51934"/>
    </source>
</evidence>
<comment type="caution">
    <text evidence="6">The sequence shown here is derived from an EMBL/GenBank/DDBJ whole genome shotgun (WGS) entry which is preliminary data.</text>
</comment>
<comment type="similarity">
    <text evidence="1">Belongs to the H-rev107 family.</text>
</comment>
<keyword evidence="7" id="KW-1185">Reference proteome</keyword>
<dbReference type="OMA" id="YNICAES"/>
<gene>
    <name evidence="6" type="ORF">Ocin01_12551</name>
</gene>
<dbReference type="PANTHER" id="PTHR13943:SF77">
    <property type="entry name" value="LRAT DOMAIN-CONTAINING PROTEIN"/>
    <property type="match status" value="1"/>
</dbReference>
<dbReference type="STRING" id="48709.A0A1D2MM30"/>
<evidence type="ECO:0000256" key="4">
    <source>
        <dbReference type="ARBA" id="ARBA00023098"/>
    </source>
</evidence>
<dbReference type="Pfam" id="PF04970">
    <property type="entry name" value="LRAT"/>
    <property type="match status" value="1"/>
</dbReference>
<dbReference type="AlphaFoldDB" id="A0A1D2MM30"/>
<dbReference type="InterPro" id="IPR051496">
    <property type="entry name" value="H-rev107_PLA/AT"/>
</dbReference>
<dbReference type="OrthoDB" id="10051797at2759"/>
<evidence type="ECO:0000256" key="3">
    <source>
        <dbReference type="ARBA" id="ARBA00022801"/>
    </source>
</evidence>
<reference evidence="6 7" key="1">
    <citation type="journal article" date="2016" name="Genome Biol. Evol.">
        <title>Gene Family Evolution Reflects Adaptation to Soil Environmental Stressors in the Genome of the Collembolan Orchesella cincta.</title>
        <authorList>
            <person name="Faddeeva-Vakhrusheva A."/>
            <person name="Derks M.F."/>
            <person name="Anvar S.Y."/>
            <person name="Agamennone V."/>
            <person name="Suring W."/>
            <person name="Smit S."/>
            <person name="van Straalen N.M."/>
            <person name="Roelofs D."/>
        </authorList>
    </citation>
    <scope>NUCLEOTIDE SEQUENCE [LARGE SCALE GENOMIC DNA]</scope>
    <source>
        <tissue evidence="6">Mixed pool</tissue>
    </source>
</reference>
<dbReference type="GO" id="GO:0004623">
    <property type="term" value="F:phospholipase A2 activity"/>
    <property type="evidence" value="ECO:0007669"/>
    <property type="project" value="TreeGrafter"/>
</dbReference>
<dbReference type="Gene3D" id="3.90.1720.10">
    <property type="entry name" value="endopeptidase domain like (from Nostoc punctiforme)"/>
    <property type="match status" value="1"/>
</dbReference>
<sequence length="209" mass="23703">MDRQPQRKSENESSLWGLVASGLAKGFGAQLNVYMSFSNLNTIRQRVKAGDLLEFHRGLFSHYALYLGEGKVMNVCGEDIHTTEALIKEMKLEDVCKSSPVRIRNHDDVAKRYFHVNPKLTFEIVRDARSFQNQVLPYQFDFRNCEYYSTLWRYGKGFSTQVAKPTKTPAGGLLGGIMEVGNSSKGVLQAAEVFMEAGIYTRYIELARK</sequence>
<dbReference type="Proteomes" id="UP000094527">
    <property type="component" value="Unassembled WGS sequence"/>
</dbReference>
<dbReference type="GO" id="GO:0070292">
    <property type="term" value="P:N-acylphosphatidylethanolamine metabolic process"/>
    <property type="evidence" value="ECO:0007669"/>
    <property type="project" value="TreeGrafter"/>
</dbReference>
<dbReference type="GO" id="GO:0016410">
    <property type="term" value="F:N-acyltransferase activity"/>
    <property type="evidence" value="ECO:0007669"/>
    <property type="project" value="TreeGrafter"/>
</dbReference>
<dbReference type="PANTHER" id="PTHR13943">
    <property type="entry name" value="HRAS-LIKE SUPPRESSOR - RELATED"/>
    <property type="match status" value="1"/>
</dbReference>
<keyword evidence="2" id="KW-0808">Transferase</keyword>
<evidence type="ECO:0000313" key="7">
    <source>
        <dbReference type="Proteomes" id="UP000094527"/>
    </source>
</evidence>
<keyword evidence="3" id="KW-0378">Hydrolase</keyword>
<protein>
    <submittedName>
        <fullName evidence="6">Phospholipid-metabolizing enzyme A-C1</fullName>
    </submittedName>
</protein>
<accession>A0A1D2MM30</accession>